<dbReference type="Gene3D" id="3.30.420.40">
    <property type="match status" value="2"/>
</dbReference>
<dbReference type="eggNOG" id="KOG0101">
    <property type="taxonomic scope" value="Eukaryota"/>
</dbReference>
<dbReference type="STRING" id="3880.G7K2A5"/>
<dbReference type="Gene3D" id="2.60.34.10">
    <property type="entry name" value="Substrate Binding Domain Of DNAk, Chain A, domain 1"/>
    <property type="match status" value="1"/>
</dbReference>
<reference evidence="3 5" key="2">
    <citation type="journal article" date="2014" name="BMC Genomics">
        <title>An improved genome release (version Mt4.0) for the model legume Medicago truncatula.</title>
        <authorList>
            <person name="Tang H."/>
            <person name="Krishnakumar V."/>
            <person name="Bidwell S."/>
            <person name="Rosen B."/>
            <person name="Chan A."/>
            <person name="Zhou S."/>
            <person name="Gentzbittel L."/>
            <person name="Childs K.L."/>
            <person name="Yandell M."/>
            <person name="Gundlach H."/>
            <person name="Mayer K.F."/>
            <person name="Schwartz D.C."/>
            <person name="Town C.D."/>
        </authorList>
    </citation>
    <scope>GENOME REANNOTATION</scope>
    <source>
        <strain evidence="4 5">cv. Jemalong A17</strain>
    </source>
</reference>
<dbReference type="GO" id="GO:0005524">
    <property type="term" value="F:ATP binding"/>
    <property type="evidence" value="ECO:0007669"/>
    <property type="project" value="UniProtKB-KW"/>
</dbReference>
<keyword evidence="2" id="KW-0067">ATP-binding</keyword>
<dbReference type="InterPro" id="IPR029047">
    <property type="entry name" value="HSP70_peptide-bd_sf"/>
</dbReference>
<evidence type="ECO:0000256" key="2">
    <source>
        <dbReference type="ARBA" id="ARBA00022840"/>
    </source>
</evidence>
<dbReference type="PaxDb" id="3880-AES93639"/>
<evidence type="ECO:0000256" key="1">
    <source>
        <dbReference type="ARBA" id="ARBA00022741"/>
    </source>
</evidence>
<keyword evidence="1" id="KW-0547">Nucleotide-binding</keyword>
<accession>G7K2A5</accession>
<dbReference type="SUPFAM" id="SSF53067">
    <property type="entry name" value="Actin-like ATPase domain"/>
    <property type="match status" value="1"/>
</dbReference>
<evidence type="ECO:0000313" key="5">
    <source>
        <dbReference type="Proteomes" id="UP000002051"/>
    </source>
</evidence>
<dbReference type="PANTHER" id="PTHR19375">
    <property type="entry name" value="HEAT SHOCK PROTEIN 70KDA"/>
    <property type="match status" value="1"/>
</dbReference>
<dbReference type="PROSITE" id="PS01036">
    <property type="entry name" value="HSP70_3"/>
    <property type="match status" value="1"/>
</dbReference>
<dbReference type="AlphaFoldDB" id="G7K2A5"/>
<dbReference type="InterPro" id="IPR018181">
    <property type="entry name" value="Heat_shock_70_CS"/>
</dbReference>
<proteinExistence type="predicted"/>
<evidence type="ECO:0000313" key="3">
    <source>
        <dbReference type="EMBL" id="AES93639.1"/>
    </source>
</evidence>
<dbReference type="HOGENOM" id="CLU_667945_0_0_1"/>
<sequence>MAALPRLGQFGPNWVNKFFCVLSSFLLLFSTFGLCLLLFRTLCFGCLIIPCSTHQICYWCDFHRIRNSIDLQTSISRDQFERINSVHFADCMKTIEKCLTYAKTNIKEVDDIVLVGGSTRIPKIESLLTKLFKGKQILKTIYPDVAVAHGAVYYAAVLNGDQNVPTAYLNEWKVNERHDGCCGMAVVVPRCSPLPISKEAKNITTVQDNQNEMCLLIYEGDEQSVNRNTKLGELELLGIPPAKCGVPTITLGFDISSDGALTISATESSSGTSNKITIENFKGRFSEEEIEKMINQAAKYKSDDEKHQKNKEAANELIEYATAMKQTINPELSVNAKEEIESEINLAVECMPRELVMLSWVRMDLLLAVKLLIKKFIEPINCTTPSIHRLKRKLAQRSERVNSVDLHPTEPW</sequence>
<dbReference type="InterPro" id="IPR043129">
    <property type="entry name" value="ATPase_NBD"/>
</dbReference>
<dbReference type="InterPro" id="IPR013126">
    <property type="entry name" value="Hsp_70_fam"/>
</dbReference>
<dbReference type="PRINTS" id="PR00301">
    <property type="entry name" value="HEATSHOCK70"/>
</dbReference>
<name>G7K2A5_MEDTR</name>
<dbReference type="Pfam" id="PF00012">
    <property type="entry name" value="HSP70"/>
    <property type="match status" value="1"/>
</dbReference>
<dbReference type="EMBL" id="CM001221">
    <property type="protein sequence ID" value="AES93639.1"/>
    <property type="molecule type" value="Genomic_DNA"/>
</dbReference>
<dbReference type="EnsemblPlants" id="AES93639">
    <property type="protein sequence ID" value="AES93639"/>
    <property type="gene ID" value="MTR_5g005870"/>
</dbReference>
<dbReference type="Proteomes" id="UP000002051">
    <property type="component" value="Chromosome 5"/>
</dbReference>
<evidence type="ECO:0000313" key="4">
    <source>
        <dbReference type="EnsemblPlants" id="AES93639"/>
    </source>
</evidence>
<gene>
    <name evidence="3" type="ordered locus">MTR_5g005870</name>
</gene>
<dbReference type="GO" id="GO:0140662">
    <property type="term" value="F:ATP-dependent protein folding chaperone"/>
    <property type="evidence" value="ECO:0007669"/>
    <property type="project" value="InterPro"/>
</dbReference>
<dbReference type="Gene3D" id="3.90.640.10">
    <property type="entry name" value="Actin, Chain A, domain 4"/>
    <property type="match status" value="1"/>
</dbReference>
<dbReference type="SUPFAM" id="SSF100920">
    <property type="entry name" value="Heat shock protein 70kD (HSP70), peptide-binding domain"/>
    <property type="match status" value="1"/>
</dbReference>
<reference evidence="3 5" key="1">
    <citation type="journal article" date="2011" name="Nature">
        <title>The Medicago genome provides insight into the evolution of rhizobial symbioses.</title>
        <authorList>
            <person name="Young N.D."/>
            <person name="Debelle F."/>
            <person name="Oldroyd G.E."/>
            <person name="Geurts R."/>
            <person name="Cannon S.B."/>
            <person name="Udvardi M.K."/>
            <person name="Benedito V.A."/>
            <person name="Mayer K.F."/>
            <person name="Gouzy J."/>
            <person name="Schoof H."/>
            <person name="Van de Peer Y."/>
            <person name="Proost S."/>
            <person name="Cook D.R."/>
            <person name="Meyers B.C."/>
            <person name="Spannagl M."/>
            <person name="Cheung F."/>
            <person name="De Mita S."/>
            <person name="Krishnakumar V."/>
            <person name="Gundlach H."/>
            <person name="Zhou S."/>
            <person name="Mudge J."/>
            <person name="Bharti A.K."/>
            <person name="Murray J.D."/>
            <person name="Naoumkina M.A."/>
            <person name="Rosen B."/>
            <person name="Silverstein K.A."/>
            <person name="Tang H."/>
            <person name="Rombauts S."/>
            <person name="Zhao P.X."/>
            <person name="Zhou P."/>
            <person name="Barbe V."/>
            <person name="Bardou P."/>
            <person name="Bechner M."/>
            <person name="Bellec A."/>
            <person name="Berger A."/>
            <person name="Berges H."/>
            <person name="Bidwell S."/>
            <person name="Bisseling T."/>
            <person name="Choisne N."/>
            <person name="Couloux A."/>
            <person name="Denny R."/>
            <person name="Deshpande S."/>
            <person name="Dai X."/>
            <person name="Doyle J.J."/>
            <person name="Dudez A.M."/>
            <person name="Farmer A.D."/>
            <person name="Fouteau S."/>
            <person name="Franken C."/>
            <person name="Gibelin C."/>
            <person name="Gish J."/>
            <person name="Goldstein S."/>
            <person name="Gonzalez A.J."/>
            <person name="Green P.J."/>
            <person name="Hallab A."/>
            <person name="Hartog M."/>
            <person name="Hua A."/>
            <person name="Humphray S.J."/>
            <person name="Jeong D.H."/>
            <person name="Jing Y."/>
            <person name="Jocker A."/>
            <person name="Kenton S.M."/>
            <person name="Kim D.J."/>
            <person name="Klee K."/>
            <person name="Lai H."/>
            <person name="Lang C."/>
            <person name="Lin S."/>
            <person name="Macmil S.L."/>
            <person name="Magdelenat G."/>
            <person name="Matthews L."/>
            <person name="McCorrison J."/>
            <person name="Monaghan E.L."/>
            <person name="Mun J.H."/>
            <person name="Najar F.Z."/>
            <person name="Nicholson C."/>
            <person name="Noirot C."/>
            <person name="O'Bleness M."/>
            <person name="Paule C.R."/>
            <person name="Poulain J."/>
            <person name="Prion F."/>
            <person name="Qin B."/>
            <person name="Qu C."/>
            <person name="Retzel E.F."/>
            <person name="Riddle C."/>
            <person name="Sallet E."/>
            <person name="Samain S."/>
            <person name="Samson N."/>
            <person name="Sanders I."/>
            <person name="Saurat O."/>
            <person name="Scarpelli C."/>
            <person name="Schiex T."/>
            <person name="Segurens B."/>
            <person name="Severin A.J."/>
            <person name="Sherrier D.J."/>
            <person name="Shi R."/>
            <person name="Sims S."/>
            <person name="Singer S.R."/>
            <person name="Sinharoy S."/>
            <person name="Sterck L."/>
            <person name="Viollet A."/>
            <person name="Wang B.B."/>
            <person name="Wang K."/>
            <person name="Wang M."/>
            <person name="Wang X."/>
            <person name="Warfsmann J."/>
            <person name="Weissenbach J."/>
            <person name="White D.D."/>
            <person name="White J.D."/>
            <person name="Wiley G.B."/>
            <person name="Wincker P."/>
            <person name="Xing Y."/>
            <person name="Yang L."/>
            <person name="Yao Z."/>
            <person name="Ying F."/>
            <person name="Zhai J."/>
            <person name="Zhou L."/>
            <person name="Zuber A."/>
            <person name="Denarie J."/>
            <person name="Dixon R.A."/>
            <person name="May G.D."/>
            <person name="Schwartz D.C."/>
            <person name="Rogers J."/>
            <person name="Quetier F."/>
            <person name="Town C.D."/>
            <person name="Roe B.A."/>
        </authorList>
    </citation>
    <scope>NUCLEOTIDE SEQUENCE [LARGE SCALE GENOMIC DNA]</scope>
    <source>
        <strain evidence="3">A17</strain>
        <strain evidence="4 5">cv. Jemalong A17</strain>
    </source>
</reference>
<organism evidence="3 5">
    <name type="scientific">Medicago truncatula</name>
    <name type="common">Barrel medic</name>
    <name type="synonym">Medicago tribuloides</name>
    <dbReference type="NCBI Taxonomy" id="3880"/>
    <lineage>
        <taxon>Eukaryota</taxon>
        <taxon>Viridiplantae</taxon>
        <taxon>Streptophyta</taxon>
        <taxon>Embryophyta</taxon>
        <taxon>Tracheophyta</taxon>
        <taxon>Spermatophyta</taxon>
        <taxon>Magnoliopsida</taxon>
        <taxon>eudicotyledons</taxon>
        <taxon>Gunneridae</taxon>
        <taxon>Pentapetalae</taxon>
        <taxon>rosids</taxon>
        <taxon>fabids</taxon>
        <taxon>Fabales</taxon>
        <taxon>Fabaceae</taxon>
        <taxon>Papilionoideae</taxon>
        <taxon>50 kb inversion clade</taxon>
        <taxon>NPAAA clade</taxon>
        <taxon>Hologalegina</taxon>
        <taxon>IRL clade</taxon>
        <taxon>Trifolieae</taxon>
        <taxon>Medicago</taxon>
    </lineage>
</organism>
<reference evidence="4" key="3">
    <citation type="submission" date="2015-04" db="UniProtKB">
        <authorList>
            <consortium name="EnsemblPlants"/>
        </authorList>
    </citation>
    <scope>IDENTIFICATION</scope>
    <source>
        <strain evidence="4">cv. Jemalong A17</strain>
    </source>
</reference>
<keyword evidence="5" id="KW-1185">Reference proteome</keyword>
<protein>
    <submittedName>
        <fullName evidence="3">DnaK family protein</fullName>
    </submittedName>
</protein>